<dbReference type="GO" id="GO:0016987">
    <property type="term" value="F:sigma factor activity"/>
    <property type="evidence" value="ECO:0007669"/>
    <property type="project" value="UniProtKB-KW"/>
</dbReference>
<dbReference type="NCBIfam" id="TIGR02985">
    <property type="entry name" value="Sig70_bacteroi1"/>
    <property type="match status" value="1"/>
</dbReference>
<protein>
    <submittedName>
        <fullName evidence="7">RNA polymerase sigma-70 factor</fullName>
    </submittedName>
</protein>
<dbReference type="Pfam" id="PF04542">
    <property type="entry name" value="Sigma70_r2"/>
    <property type="match status" value="1"/>
</dbReference>
<dbReference type="InterPro" id="IPR014327">
    <property type="entry name" value="RNA_pol_sigma70_bacteroid"/>
</dbReference>
<evidence type="ECO:0000256" key="4">
    <source>
        <dbReference type="ARBA" id="ARBA00023163"/>
    </source>
</evidence>
<comment type="caution">
    <text evidence="7">The sequence shown here is derived from an EMBL/GenBank/DDBJ whole genome shotgun (WGS) entry which is preliminary data.</text>
</comment>
<proteinExistence type="inferred from homology"/>
<dbReference type="InterPro" id="IPR013325">
    <property type="entry name" value="RNA_pol_sigma_r2"/>
</dbReference>
<dbReference type="InterPro" id="IPR036388">
    <property type="entry name" value="WH-like_DNA-bd_sf"/>
</dbReference>
<dbReference type="Proteomes" id="UP000461730">
    <property type="component" value="Unassembled WGS sequence"/>
</dbReference>
<comment type="similarity">
    <text evidence="1">Belongs to the sigma-70 factor family. ECF subfamily.</text>
</comment>
<dbReference type="AlphaFoldDB" id="A0A7K1UC14"/>
<dbReference type="SUPFAM" id="SSF88659">
    <property type="entry name" value="Sigma3 and sigma4 domains of RNA polymerase sigma factors"/>
    <property type="match status" value="1"/>
</dbReference>
<dbReference type="Pfam" id="PF08281">
    <property type="entry name" value="Sigma70_r4_2"/>
    <property type="match status" value="1"/>
</dbReference>
<dbReference type="EMBL" id="WRXN01000017">
    <property type="protein sequence ID" value="MVT11931.1"/>
    <property type="molecule type" value="Genomic_DNA"/>
</dbReference>
<dbReference type="GO" id="GO:0003677">
    <property type="term" value="F:DNA binding"/>
    <property type="evidence" value="ECO:0007669"/>
    <property type="project" value="InterPro"/>
</dbReference>
<reference evidence="7 8" key="1">
    <citation type="submission" date="2019-12" db="EMBL/GenBank/DDBJ databases">
        <title>Chitinophaga sp. strain ysch24 (GDMCC 1.1355), whole genome shotgun sequence.</title>
        <authorList>
            <person name="Zhang X."/>
        </authorList>
    </citation>
    <scope>NUCLEOTIDE SEQUENCE [LARGE SCALE GENOMIC DNA]</scope>
    <source>
        <strain evidence="8">ysch24</strain>
    </source>
</reference>
<evidence type="ECO:0000313" key="8">
    <source>
        <dbReference type="Proteomes" id="UP000461730"/>
    </source>
</evidence>
<accession>A0A7K1UC14</accession>
<feature type="domain" description="RNA polymerase sigma-70 region 2" evidence="5">
    <location>
        <begin position="25"/>
        <end position="88"/>
    </location>
</feature>
<evidence type="ECO:0000256" key="1">
    <source>
        <dbReference type="ARBA" id="ARBA00010641"/>
    </source>
</evidence>
<name>A0A7K1UC14_9BACT</name>
<dbReference type="InterPro" id="IPR014284">
    <property type="entry name" value="RNA_pol_sigma-70_dom"/>
</dbReference>
<dbReference type="NCBIfam" id="TIGR02937">
    <property type="entry name" value="sigma70-ECF"/>
    <property type="match status" value="1"/>
</dbReference>
<evidence type="ECO:0000313" key="7">
    <source>
        <dbReference type="EMBL" id="MVT11931.1"/>
    </source>
</evidence>
<gene>
    <name evidence="7" type="ORF">GO493_26970</name>
</gene>
<dbReference type="InterPro" id="IPR007627">
    <property type="entry name" value="RNA_pol_sigma70_r2"/>
</dbReference>
<dbReference type="RefSeq" id="WP_157309351.1">
    <property type="nucleotide sequence ID" value="NZ_WRXN01000017.1"/>
</dbReference>
<dbReference type="InterPro" id="IPR039425">
    <property type="entry name" value="RNA_pol_sigma-70-like"/>
</dbReference>
<keyword evidence="2" id="KW-0805">Transcription regulation</keyword>
<dbReference type="PANTHER" id="PTHR43133:SF46">
    <property type="entry name" value="RNA POLYMERASE SIGMA-70 FACTOR ECF SUBFAMILY"/>
    <property type="match status" value="1"/>
</dbReference>
<dbReference type="Gene3D" id="1.10.10.10">
    <property type="entry name" value="Winged helix-like DNA-binding domain superfamily/Winged helix DNA-binding domain"/>
    <property type="match status" value="1"/>
</dbReference>
<dbReference type="PANTHER" id="PTHR43133">
    <property type="entry name" value="RNA POLYMERASE ECF-TYPE SIGMA FACTO"/>
    <property type="match status" value="1"/>
</dbReference>
<evidence type="ECO:0000256" key="2">
    <source>
        <dbReference type="ARBA" id="ARBA00023015"/>
    </source>
</evidence>
<sequence length="185" mass="22015">MNVYNEADLIALLQSGDMEAYACIYNEYWTKLYAYVYNRLKIKEVTEEIIQDVFFSLWTRREELQLDHSLSAYLYSAVKYQMFNYIKADKVRKTYASSFARFDKAAEDNSSQEYIDCVDLANAVEKEVSRLPEKCQQVYRMSRHQHQSIQDIAATLNISHKTVENHLTKALKHLRLAFREYFWFL</sequence>
<dbReference type="Gene3D" id="1.10.1740.10">
    <property type="match status" value="1"/>
</dbReference>
<keyword evidence="3" id="KW-0731">Sigma factor</keyword>
<keyword evidence="8" id="KW-1185">Reference proteome</keyword>
<evidence type="ECO:0000259" key="6">
    <source>
        <dbReference type="Pfam" id="PF08281"/>
    </source>
</evidence>
<keyword evidence="4" id="KW-0804">Transcription</keyword>
<feature type="domain" description="RNA polymerase sigma factor 70 region 4 type 2" evidence="6">
    <location>
        <begin position="123"/>
        <end position="174"/>
    </location>
</feature>
<dbReference type="GO" id="GO:0006352">
    <property type="term" value="P:DNA-templated transcription initiation"/>
    <property type="evidence" value="ECO:0007669"/>
    <property type="project" value="InterPro"/>
</dbReference>
<evidence type="ECO:0000259" key="5">
    <source>
        <dbReference type="Pfam" id="PF04542"/>
    </source>
</evidence>
<dbReference type="InterPro" id="IPR013249">
    <property type="entry name" value="RNA_pol_sigma70_r4_t2"/>
</dbReference>
<dbReference type="SUPFAM" id="SSF88946">
    <property type="entry name" value="Sigma2 domain of RNA polymerase sigma factors"/>
    <property type="match status" value="1"/>
</dbReference>
<dbReference type="InterPro" id="IPR013324">
    <property type="entry name" value="RNA_pol_sigma_r3/r4-like"/>
</dbReference>
<organism evidence="7 8">
    <name type="scientific">Chitinophaga tropicalis</name>
    <dbReference type="NCBI Taxonomy" id="2683588"/>
    <lineage>
        <taxon>Bacteria</taxon>
        <taxon>Pseudomonadati</taxon>
        <taxon>Bacteroidota</taxon>
        <taxon>Chitinophagia</taxon>
        <taxon>Chitinophagales</taxon>
        <taxon>Chitinophagaceae</taxon>
        <taxon>Chitinophaga</taxon>
    </lineage>
</organism>
<evidence type="ECO:0000256" key="3">
    <source>
        <dbReference type="ARBA" id="ARBA00023082"/>
    </source>
</evidence>